<dbReference type="InterPro" id="IPR012348">
    <property type="entry name" value="RNR-like"/>
</dbReference>
<evidence type="ECO:0000313" key="1">
    <source>
        <dbReference type="EMBL" id="WXG67095.1"/>
    </source>
</evidence>
<dbReference type="InterPro" id="IPR009078">
    <property type="entry name" value="Ferritin-like_SF"/>
</dbReference>
<dbReference type="InterPro" id="IPR025859">
    <property type="entry name" value="AurF/CmlI"/>
</dbReference>
<name>A0ABZ2PDM2_9NOCA</name>
<protein>
    <submittedName>
        <fullName evidence="1">Diiron oxygenase</fullName>
    </submittedName>
</protein>
<evidence type="ECO:0000313" key="2">
    <source>
        <dbReference type="Proteomes" id="UP001432000"/>
    </source>
</evidence>
<accession>A0ABZ2PDM2</accession>
<proteinExistence type="predicted"/>
<reference evidence="1 2" key="1">
    <citation type="submission" date="2024-03" db="EMBL/GenBank/DDBJ databases">
        <title>Natural products discovery in diverse microorganisms through a two-stage MS feature dereplication strategy.</title>
        <authorList>
            <person name="Zhang R."/>
        </authorList>
    </citation>
    <scope>NUCLEOTIDE SEQUENCE [LARGE SCALE GENOMIC DNA]</scope>
    <source>
        <strain evidence="1 2">18930</strain>
    </source>
</reference>
<dbReference type="SUPFAM" id="SSF47240">
    <property type="entry name" value="Ferritin-like"/>
    <property type="match status" value="1"/>
</dbReference>
<sequence length="320" mass="36422">MSRVKVGRPNFSTEDEVTVGARTVGPRDRTARRLLKSTANKFYDAEVDIDWDAPLADGKKWMPEHRVSLYGTKLWGRLTEEQKVELGRHEIVSILSFGIYAEGFLSTNLLRVFGRGSMSDHSMYSIAEIGEESRHSIMFGKLIEKAGIEPYLLPKGSLLFVKLGQFLPIGPATFGATLLIEEVLDRAQREAQNDVEIQPHLRQMMRIHVIEESRHITYAREEMVRRMRSTNRVNRALHRLILAVIANFTYPVLVNPKVYRSVGINPIRGIVTAMSSGSYKTNMQFASEPMIRFFADAGMCDGFVTKRLWRMTRAMPDDLV</sequence>
<dbReference type="EMBL" id="CP147846">
    <property type="protein sequence ID" value="WXG67095.1"/>
    <property type="molecule type" value="Genomic_DNA"/>
</dbReference>
<keyword evidence="2" id="KW-1185">Reference proteome</keyword>
<gene>
    <name evidence="1" type="ORF">WDS16_17760</name>
</gene>
<dbReference type="Proteomes" id="UP001432000">
    <property type="component" value="Chromosome"/>
</dbReference>
<dbReference type="Gene3D" id="1.10.620.20">
    <property type="entry name" value="Ribonucleotide Reductase, subunit A"/>
    <property type="match status" value="1"/>
</dbReference>
<organism evidence="1 2">
    <name type="scientific">Rhodococcus sovatensis</name>
    <dbReference type="NCBI Taxonomy" id="1805840"/>
    <lineage>
        <taxon>Bacteria</taxon>
        <taxon>Bacillati</taxon>
        <taxon>Actinomycetota</taxon>
        <taxon>Actinomycetes</taxon>
        <taxon>Mycobacteriales</taxon>
        <taxon>Nocardiaceae</taxon>
        <taxon>Rhodococcus</taxon>
    </lineage>
</organism>
<dbReference type="RefSeq" id="WP_338886519.1">
    <property type="nucleotide sequence ID" value="NZ_CP147846.1"/>
</dbReference>
<dbReference type="Pfam" id="PF11583">
    <property type="entry name" value="AurF"/>
    <property type="match status" value="1"/>
</dbReference>